<dbReference type="Gene3D" id="3.30.559.10">
    <property type="entry name" value="Chloramphenicol acetyltransferase-like domain"/>
    <property type="match status" value="6"/>
</dbReference>
<name>A0A2T3ZMC9_TRIA4</name>
<dbReference type="SUPFAM" id="SSF47336">
    <property type="entry name" value="ACP-like"/>
    <property type="match status" value="5"/>
</dbReference>
<dbReference type="InterPro" id="IPR000873">
    <property type="entry name" value="AMP-dep_synth/lig_dom"/>
</dbReference>
<dbReference type="PANTHER" id="PTHR45527:SF3">
    <property type="entry name" value="SIDEROPHORE SYNTHETASE (EUROFUNG)"/>
    <property type="match status" value="1"/>
</dbReference>
<dbReference type="GO" id="GO:0043041">
    <property type="term" value="P:amino acid activation for nonribosomal peptide biosynthetic process"/>
    <property type="evidence" value="ECO:0007669"/>
    <property type="project" value="TreeGrafter"/>
</dbReference>
<sequence length="5417" mass="599394">MASNEDLQKIWEWNAIVPRSIQICIHDIIAKVAREQPNEPAICAWDGELSYRELDELSTNLSCQLNALGLGHGIVPLCFEKSVWMPVAMIAVFKAGGACVALDVNLPEERLRGIVQQVQPKVILSSFANRSKASKIARNNISLKVVGKSSILDDDLIPMDFGTVNKSILPAVNPSDLLYVVFTSGSTGVPKGAKISHQNFASALHYQSEKLCFSSTSRVLDFASYAFDIAWFNAIFTLCCGGCLCIGSHEAMRNDPAACIQQYRVNFAHLTPSLTHIVSSQALSQLDVLVTSGEILTASHAERISLPKKIINAYGPSECTPHATASVIEQTELMYPPIGRGYGACTWVVDLDDESRLVPIGEEGELWLEGPLVGDGYLNDEEKTSSAFVVDPPWLLSGATARDSRHGRLYKTGDIVRQNEDGTFMFIRRKDAQVKINGQRVELGEVEYHVRRLLHESSQLVAEVIKPRNASSAVLVIFICIDEFDNKDKDALKESVAALTQGVDELLAQVVPSYMIPSAYIPIKNIPMTATGKTNRRVLHEIGGDLTTLELAALDRKRQTETQAPKTEAEEKMQSWWATVLGIEASMISLDDNFLHIGGDSIQAMKLVGIARQQGLALTVADIFEHPRLFALAQLLNHSNLVSASSNELVAPFSLLGYGISIQDARQQVASQCDLDAAQVQDIFPCTPLQEGLLAMTVKRPGDYISERNFTLRPGIDIERFKRACEDVVANLPILRMRICDLPGIGLVQAILNEKLSWESTDNEDSKMSDRYMAFGDKLTRFNLSVDRGLGTVFKWKMHHALYDGWSVPLMLDAIEKEYQGRKVEGVPFQRFVNYIQNIDKNAAYDHWHKYYQLSQATIFPATPSPANTPNADEMIEHCFTNITWAKTNITASTVIRTAWAMLQGAYTGSSDVAFGATVTGRQAAVLGVEQMAAPAIATIPVRVAWESNQTLNELLQLVQKQSIDSIPYEQIGLREIRKVSQEAEHGCNFQTLLVVQPPGLATDQSTIFELISEHIGALNGFNTYALQLICTLLKDSLHVSISFDSTTISRAEIERILSQFEHIIRIICDEKIRMKKLHEINLLSNEDLQDIWNWNARLPETVDDLIHKMIEKMATQQPNSIAIRAWDGVLTYAELDCVASRFARHLAKKGVHANVLVPLCFEKSMWTAVSMLSVMKAGAASLLLDINQPEERLRAIIRQINPHVILSSADNEALATRLSDTPVEIEVVSRAALHAVSADSLNISQDNTENLTVSHSPLDLLYVVFTSGSTGTPKGVRISHQNFSSAVKHQQTELGFNSWSRVLDFASYAFDMAWSNFIFTLCTGGCLCIGSQSEMRDDLAGCLRRYDITFIQLTPSLARTIDPIILSRLDVLLLAGEGLSMTDVNHASGVKKLLNAYGPAECSVCGTASNLKTHTRGPPPIGKGIGQCTWIVDPEDETKLVPIGVEGELWLEGPLVGQGYFHNEEHTAAAFVQDPAWLLKGSPAKPGRKGLLYKTGDLVRYTADGALIFIGRKDSQVKIRGQRVELGEVEYHINKLLPNEYGSIQIKAEVVVPLDGNGEIMVLFVCASGIKDNASHDQLKPIISKIKKEVDQRLAEILPSYMIPSAFVPITILPLTTTGKIDRKVLKRIGSEMTFKKLLEFQPKQQAERKPPGTEAEELMCNLWATVLGVNPIEISTEDSFLRIGGDSIQAMRLVGMARSRAIKLVRAARDQSLSITVADIFKHPQLWELAQVATTVEQAETEDQIMPFSLLNAGLSEDEVRRAVAVLCGLESVQIQDIFPCTPLQEGLLALTEKEFGDYVSQNEYILQPGTDMARFKKACETVFDAFTILRTRIVDLPGQGLVQVIVDETIQWQTDEVKSPGLGRKLTHFLLTVEEDFCIRFSWEIHHALYDGWTFPILLNAISSAYEGKTQFSNTPFQAFIRHLQNTDKRAACNFWQAQFKGFHSPPFPSRPSVRQARVAAVIDRKIMDVQWPDTDITAPTAIRAAWALVQSSCIGSNDISFGTIALGRQLPVPGIEQIVGPTIATVPVRILLNPSVQTVGEFLRQVQQQAIDSLSYEQIGLQEIRRVSQESEHACDFATLLVIQPESQSQLPIKLFETIPDDEAWLKNLSTYPLLIICQLQDQGVNIRLSFDSTVVGTDHAQRIAEQFEHVLRLVCTEAQTKLKLDSIDLITQQDLQDIWKWNSTVPETLDVCVYDLIAETIAEHPNSLAVDAWDGTLTYKELDYLSNQLAIQLFHAGIEPNMPVPLLFEKSMWMPVSILGVLKAGATSVALDNSQPEERLKGIIRQVQPKIILSSVSNATLASQLGEKAIQVNIVCKETVELVDPTAESTAELQALKDLRRPFHSLYIIFTSGSTGVPKGARVSHKSFASAMKHQKRVFSFNATSRVIDFASYAFDMLWTNYLFTFHAGGCLCIRPKSEIQNDLADCLQRNRISYVFLTPSLARTIDPAALSQLDVLAFGGEGLLLSDVTRCAGVGRVVNIYGPSECTPCSTAAVITDYKMTPQIGKGQGQCTWIVDPESGQRLVPIGAEGELWLEGPLVGQGYLDNNQTLATYEEDPAWLLRGAPGVSGRRGRLYKTGDLVRYDSDGTLIFCGRKDSQVKIRGQRVELSEVEYHAQQQLPHNSEGIRMIAEIIVPRCSDNALLVMFICLRGFDMMLATDERLKTEVSALAGSLQEQLSKKIPSYMVPSAFIPVPTMPMTGTGKTDRRALREIASKLTLEELAALQPQRQKSYREPQSASEKKLQALWSMILRIDAASISADDSFFRIGGDSIQAMRLVAAAREQGLALTVADVFDQPELSNLAQLMKEQSEIIATDAPPFSLLSESANRSTLVQQAASLCKVQTTQIQDIFPCTPLQEGLLAMTEKRSGDYISRNVYKLESRIDTERFKNACDRVVDSLPILRTRIINLPGEGLVQVVVDERIEWNLQQDHIGLGTKLNSFGLHYEDTITKFSWTIHHALYDGWSFAIMLNAIKKAYNGERDLTMVPLQRYIQYTQETDSAAAIHFWRRQFEESRPAIFPHFSSLAHIPRADTVLRHQIAHLSFLKTNITASTVIKTAWALVQGIFTNSDDVVFGATVTGRQIPVAGVEQIAAPLIATVPVRVLLDPNVNVSRLLEEVQRQSIESVPYEHIGLQEIRKVSPEAHQGCSFQTLLVIQPSEIEKVPNSIFTPVDMTEQGSSQASAFSTYALEIVCVPQDDGLAILLSFDSRIVKKQEAKRIMNQFEHILRLLCTSILQEITLNDIQIATEQDIEDIWNWNAVVPPSNETCVHDLLAQTARKQTNAPAIHAWDGQLSYGELDLLSSRLAAHLMKEGVRPGVVIPLCFEKSVLTPVTMLAVMKLGGASVALDINQPKERLRSIVRQIQAKVILASTTNKDIAVELAEPSTRVHIISTTFLNELLETETFQVQSLEHVAIQPSDLLYAVFTSGSTGLPKGVLISHQNIASTITEEVKTLGFKPGSRVLDFASYAFDMSWFNFIFTLYNGGCLCIGSQEEMYNDLTACIQKYRVSYVQLTPSLARSVDLQSLTNLDVLALAGEALSSTDAEYFSSLGKVQVVNIYGPAECTPCSTVALITAENKTEPPIGRGRGLRTWVVDQETGSRLVPIGTEGELWLEGPLVGYGYFDDQRGQTSAAFVEDPMWLLQGSGRVPGRRGRLYKTRDLVRYNANGELVFVGRKDSQAKIRGQRVELAEVEHHVRKLLPSDEDIHVIAEVVTPYNSAGQILIAFIYLKSSSQDNADLPTTLASLDSRLADKIPSYMIPAAFMPLAAIPMTATGKTDRKALREMGNRLAMEDIAALHISQQPEEKKTPLTSEERCLRQLWASVLNIDSTLMDANTSFLRIGDSIQAMRLVAIAREQGMLLTVADIFKQPRLCDQAKQLKWNTTTSEEEVIAPFSLLKDGITAEFAQLQAALLCNVSSNQIEDVLPCTPLQEGLLAMTQKRSGNYIAHIVFILQPHVDLQRFMRACEDVSAEMPILRTRVINLPGQGLVQSIVDEPIPWQGENSSDDCLNPSASVIMGLGTRLSRFELSRDDKHGVLFSWTIHHALYDNFLVSMVLDSIDKAYLDAQRAQYVPFQKFISHVHDINASAAINFWKGYFDGSQADVFPQLPLPGYSPSTDKVLNAIITNITWPNTDVTPATVIRTAWALLQALYTSSNDVVFGCTVTGRQAAIPGAEHIAGPTVATVPVRIKFPEESDITMEELQTQIQQQSIDSIPFEQMGLQNIRKINEDAERSCQFQTLLVVQPENLDGQSSIFRPLENPQTQQEVSVSSTYALEVVCDFNPHRLSLKLIYDSNVIGTGKITRMQDQFEHILRLLCEETHQKTLLRNLSLINQSDLETIWNWNASVPESIKVCIHDIISDIAQKQPYAPAICAWDGELTYMELESLAYSLSLRLTIMGIGPNVIVPLCFEKSMLTAVVAYAVWKTGAACFLVDINQPEDRLQSIIQQIQPKAILSSTANKALAYRLQEAAAGMQLLDVTRYFDDILSNDIFTNDIQLPQAAAKAKPTDLLYVVFTSGSTGTPKGATVSHQNFASAIRHQTDRLGFSPTSRVLDFASYSFDMSWSCILFALCNGGCLCVGSQAEMRNDLIGCFRRYEISHVSLTPSVARTIDPTAISGLEVLLLAGEAMSPADISRFEGIPKLLNAYGPSECSICATAAVVDLVVPGSAVSIGKGIGQNTWVVDPSNGNYLVPLGVEGELWLEGPLVGQGYLNDEERTSAAFIHDPPWLLKGLPELGISGRRGRLYKTGDIVRYQPDGTLTFVGRKDSQAKIHGQRLELGEVEYHVQQLLPKDQDVRVVAEIINPRKGSAILAIFISIPDIDQPQARAADIAGKTRQRLAKLVPSYMIPSVFIPIAVIPTTATGKIDRKALKTIGGALTTEELAALDPKRSQQQRLPTTAAEKQMQNLWASILDIDASEIYLDDNFYTVGGDSIQAMRLVVAAREQGLSLTIADILTSSSLSELIRLESSDEEDDQSVADDTASLPFSLLGDGSPLSISAVLETVPKLLDPDIMSFTDVYPVTTIQADFIEMAMRKNPLSCAAMYFDFPSDMTDVELVTACSILWDKFDILRAIFIRHEGAFFHVISDAIEVPVCIHPIEGDLESSQLHSRILAQPLQLGRPFTMFHVQRSAKGPVRLTIRIAHAQYDGLSLGPLLATLSALLSHQLPPSVPQFSRYIRHIQHLEEKSFPFWRSFLEKSQPLQMPTPRNLEHSTGKVLRLSRTIPAPRRIDRTTSATVFIAACAHALAKFTHSTDLIFGLIVSGRSSLSAKLKDVMGPCLNIVPIRAKIQQETLLKDIISRIQSQRHSSAAYEAAGCKNLLQNCTDWPPSLRRYNCIVQFQNIDESPALFSGHGPQLNIVAKPGLVQTNDIFIIVKPTRYHWYLEISGSDSYDLKQLREFLDGVCTSILRI</sequence>
<dbReference type="InterPro" id="IPR009081">
    <property type="entry name" value="PP-bd_ACP"/>
</dbReference>
<dbReference type="GO" id="GO:0044550">
    <property type="term" value="P:secondary metabolite biosynthetic process"/>
    <property type="evidence" value="ECO:0007669"/>
    <property type="project" value="TreeGrafter"/>
</dbReference>
<proteinExistence type="inferred from homology"/>
<dbReference type="Pfam" id="PF00668">
    <property type="entry name" value="Condensation"/>
    <property type="match status" value="5"/>
</dbReference>
<dbReference type="CDD" id="cd19545">
    <property type="entry name" value="FUM14_C_NRPS-like"/>
    <property type="match status" value="4"/>
</dbReference>
<evidence type="ECO:0000313" key="7">
    <source>
        <dbReference type="Proteomes" id="UP000240493"/>
    </source>
</evidence>
<accession>A0A2T3ZMC9</accession>
<dbReference type="InterPro" id="IPR023213">
    <property type="entry name" value="CAT-like_dom_sf"/>
</dbReference>
<organism evidence="6 7">
    <name type="scientific">Trichoderma asperellum (strain ATCC 204424 / CBS 433.97 / NBRC 101777)</name>
    <dbReference type="NCBI Taxonomy" id="1042311"/>
    <lineage>
        <taxon>Eukaryota</taxon>
        <taxon>Fungi</taxon>
        <taxon>Dikarya</taxon>
        <taxon>Ascomycota</taxon>
        <taxon>Pezizomycotina</taxon>
        <taxon>Sordariomycetes</taxon>
        <taxon>Hypocreomycetidae</taxon>
        <taxon>Hypocreales</taxon>
        <taxon>Hypocreaceae</taxon>
        <taxon>Trichoderma</taxon>
    </lineage>
</organism>
<dbReference type="GO" id="GO:0016874">
    <property type="term" value="F:ligase activity"/>
    <property type="evidence" value="ECO:0007669"/>
    <property type="project" value="UniProtKB-KW"/>
</dbReference>
<dbReference type="InterPro" id="IPR006162">
    <property type="entry name" value="Ppantetheine_attach_site"/>
</dbReference>
<dbReference type="FunFam" id="3.30.559.30:FF:000003">
    <property type="entry name" value="Nonribosomal peptide synthase SidD"/>
    <property type="match status" value="4"/>
</dbReference>
<evidence type="ECO:0000256" key="1">
    <source>
        <dbReference type="ARBA" id="ARBA00022450"/>
    </source>
</evidence>
<dbReference type="PROSITE" id="PS00012">
    <property type="entry name" value="PHOSPHOPANTETHEINE"/>
    <property type="match status" value="4"/>
</dbReference>
<dbReference type="EMBL" id="KZ679256">
    <property type="protein sequence ID" value="PTB45942.1"/>
    <property type="molecule type" value="Genomic_DNA"/>
</dbReference>
<dbReference type="Gene3D" id="3.30.300.30">
    <property type="match status" value="5"/>
</dbReference>
<feature type="domain" description="Carrier" evidence="5">
    <location>
        <begin position="1652"/>
        <end position="1739"/>
    </location>
</feature>
<dbReference type="Pfam" id="PF00501">
    <property type="entry name" value="AMP-binding"/>
    <property type="match status" value="5"/>
</dbReference>
<dbReference type="InterPro" id="IPR010071">
    <property type="entry name" value="AA_adenyl_dom"/>
</dbReference>
<evidence type="ECO:0000256" key="4">
    <source>
        <dbReference type="ARBA" id="ARBA00029454"/>
    </source>
</evidence>
<feature type="domain" description="Carrier" evidence="5">
    <location>
        <begin position="564"/>
        <end position="640"/>
    </location>
</feature>
<feature type="domain" description="Carrier" evidence="5">
    <location>
        <begin position="3814"/>
        <end position="3889"/>
    </location>
</feature>
<dbReference type="InterPro" id="IPR020806">
    <property type="entry name" value="PKS_PP-bd"/>
</dbReference>
<dbReference type="PROSITE" id="PS50075">
    <property type="entry name" value="CARRIER"/>
    <property type="match status" value="5"/>
</dbReference>
<evidence type="ECO:0000313" key="6">
    <source>
        <dbReference type="EMBL" id="PTB45942.1"/>
    </source>
</evidence>
<keyword evidence="3" id="KW-0436">Ligase</keyword>
<dbReference type="CDD" id="cd05918">
    <property type="entry name" value="A_NRPS_SidN3_like"/>
    <property type="match status" value="5"/>
</dbReference>
<feature type="domain" description="Carrier" evidence="5">
    <location>
        <begin position="4902"/>
        <end position="4978"/>
    </location>
</feature>
<dbReference type="GO" id="GO:0031177">
    <property type="term" value="F:phosphopantetheine binding"/>
    <property type="evidence" value="ECO:0007669"/>
    <property type="project" value="InterPro"/>
</dbReference>
<dbReference type="InterPro" id="IPR036736">
    <property type="entry name" value="ACP-like_sf"/>
</dbReference>
<dbReference type="OrthoDB" id="416786at2759"/>
<dbReference type="Gene3D" id="3.40.50.12780">
    <property type="entry name" value="N-terminal domain of ligase-like"/>
    <property type="match status" value="5"/>
</dbReference>
<dbReference type="GO" id="GO:0005737">
    <property type="term" value="C:cytoplasm"/>
    <property type="evidence" value="ECO:0007669"/>
    <property type="project" value="TreeGrafter"/>
</dbReference>
<reference evidence="6 7" key="1">
    <citation type="submission" date="2016-07" db="EMBL/GenBank/DDBJ databases">
        <title>Multiple horizontal gene transfer events from other fungi enriched the ability of initially mycotrophic Trichoderma (Ascomycota) to feed on dead plant biomass.</title>
        <authorList>
            <consortium name="DOE Joint Genome Institute"/>
            <person name="Aerts A."/>
            <person name="Atanasova L."/>
            <person name="Chenthamara K."/>
            <person name="Zhang J."/>
            <person name="Grujic M."/>
            <person name="Henrissat B."/>
            <person name="Kuo A."/>
            <person name="Salamov A."/>
            <person name="Lipzen A."/>
            <person name="Labutti K."/>
            <person name="Barry K."/>
            <person name="Miao Y."/>
            <person name="Rahimi M.J."/>
            <person name="Shen Q."/>
            <person name="Grigoriev I.V."/>
            <person name="Kubicek C.P."/>
            <person name="Druzhinina I.S."/>
        </authorList>
    </citation>
    <scope>NUCLEOTIDE SEQUENCE [LARGE SCALE GENOMIC DNA]</scope>
    <source>
        <strain evidence="6 7">CBS 433.97</strain>
    </source>
</reference>
<gene>
    <name evidence="6" type="ORF">M441DRAFT_126279</name>
</gene>
<dbReference type="InterPro" id="IPR020845">
    <property type="entry name" value="AMP-binding_CS"/>
</dbReference>
<feature type="domain" description="Carrier" evidence="5">
    <location>
        <begin position="2740"/>
        <end position="2816"/>
    </location>
</feature>
<dbReference type="SMART" id="SM00823">
    <property type="entry name" value="PKS_PP"/>
    <property type="match status" value="4"/>
</dbReference>
<dbReference type="NCBIfam" id="TIGR01733">
    <property type="entry name" value="AA-adenyl-dom"/>
    <property type="match status" value="4"/>
</dbReference>
<dbReference type="SMART" id="SM01294">
    <property type="entry name" value="PKS_PP_betabranch"/>
    <property type="match status" value="1"/>
</dbReference>
<dbReference type="SUPFAM" id="SSF56801">
    <property type="entry name" value="Acetyl-CoA synthetase-like"/>
    <property type="match status" value="5"/>
</dbReference>
<keyword evidence="2" id="KW-0597">Phosphoprotein</keyword>
<dbReference type="FunFam" id="1.10.1200.10:FF:000005">
    <property type="entry name" value="Nonribosomal peptide synthetase 1"/>
    <property type="match status" value="2"/>
</dbReference>
<dbReference type="Gene3D" id="3.30.559.30">
    <property type="entry name" value="Nonribosomal peptide synthetase, condensation domain"/>
    <property type="match status" value="5"/>
</dbReference>
<dbReference type="InterPro" id="IPR045851">
    <property type="entry name" value="AMP-bd_C_sf"/>
</dbReference>
<comment type="similarity">
    <text evidence="4">Belongs to the NRP synthetase family.</text>
</comment>
<keyword evidence="1" id="KW-0596">Phosphopantetheine</keyword>
<dbReference type="FunFam" id="3.30.300.30:FF:000015">
    <property type="entry name" value="Nonribosomal peptide synthase SidD"/>
    <property type="match status" value="5"/>
</dbReference>
<evidence type="ECO:0000259" key="5">
    <source>
        <dbReference type="PROSITE" id="PS50075"/>
    </source>
</evidence>
<dbReference type="STRING" id="1042311.A0A2T3ZMC9"/>
<dbReference type="NCBIfam" id="NF003417">
    <property type="entry name" value="PRK04813.1"/>
    <property type="match status" value="5"/>
</dbReference>
<dbReference type="PANTHER" id="PTHR45527">
    <property type="entry name" value="NONRIBOSOMAL PEPTIDE SYNTHETASE"/>
    <property type="match status" value="1"/>
</dbReference>
<dbReference type="PROSITE" id="PS00455">
    <property type="entry name" value="AMP_BINDING"/>
    <property type="match status" value="4"/>
</dbReference>
<keyword evidence="7" id="KW-1185">Reference proteome</keyword>
<dbReference type="Pfam" id="PF00550">
    <property type="entry name" value="PP-binding"/>
    <property type="match status" value="5"/>
</dbReference>
<dbReference type="Gene3D" id="1.10.1200.10">
    <property type="entry name" value="ACP-like"/>
    <property type="match status" value="5"/>
</dbReference>
<protein>
    <recommendedName>
        <fullName evidence="5">Carrier domain-containing protein</fullName>
    </recommendedName>
</protein>
<dbReference type="Proteomes" id="UP000240493">
    <property type="component" value="Unassembled WGS sequence"/>
</dbReference>
<dbReference type="InterPro" id="IPR042099">
    <property type="entry name" value="ANL_N_sf"/>
</dbReference>
<dbReference type="InterPro" id="IPR001242">
    <property type="entry name" value="Condensation_dom"/>
</dbReference>
<evidence type="ECO:0000256" key="3">
    <source>
        <dbReference type="ARBA" id="ARBA00022598"/>
    </source>
</evidence>
<dbReference type="SUPFAM" id="SSF52777">
    <property type="entry name" value="CoA-dependent acyltransferases"/>
    <property type="match status" value="10"/>
</dbReference>
<evidence type="ECO:0000256" key="2">
    <source>
        <dbReference type="ARBA" id="ARBA00022553"/>
    </source>
</evidence>